<dbReference type="RefSeq" id="WP_136691762.1">
    <property type="nucleotide sequence ID" value="NZ_SSHH01000001.1"/>
</dbReference>
<feature type="compositionally biased region" description="Basic and acidic residues" evidence="1">
    <location>
        <begin position="43"/>
        <end position="56"/>
    </location>
</feature>
<feature type="compositionally biased region" description="Basic and acidic residues" evidence="1">
    <location>
        <begin position="18"/>
        <end position="32"/>
    </location>
</feature>
<comment type="caution">
    <text evidence="3">The sequence shown here is derived from an EMBL/GenBank/DDBJ whole genome shotgun (WGS) entry which is preliminary data.</text>
</comment>
<proteinExistence type="predicted"/>
<dbReference type="InterPro" id="IPR041649">
    <property type="entry name" value="NepR"/>
</dbReference>
<evidence type="ECO:0000313" key="3">
    <source>
        <dbReference type="EMBL" id="TIX51136.1"/>
    </source>
</evidence>
<dbReference type="Pfam" id="PF18557">
    <property type="entry name" value="NepR"/>
    <property type="match status" value="1"/>
</dbReference>
<gene>
    <name evidence="3" type="ORF">E5222_01250</name>
</gene>
<name>A0A4T3F1U7_9SPHN</name>
<feature type="domain" description="Anti-sigma factor NepR" evidence="2">
    <location>
        <begin position="55"/>
        <end position="87"/>
    </location>
</feature>
<evidence type="ECO:0000256" key="1">
    <source>
        <dbReference type="SAM" id="MobiDB-lite"/>
    </source>
</evidence>
<evidence type="ECO:0000259" key="2">
    <source>
        <dbReference type="Pfam" id="PF18557"/>
    </source>
</evidence>
<evidence type="ECO:0000313" key="4">
    <source>
        <dbReference type="Proteomes" id="UP000309389"/>
    </source>
</evidence>
<dbReference type="EMBL" id="SSHH01000001">
    <property type="protein sequence ID" value="TIX51136.1"/>
    <property type="molecule type" value="Genomic_DNA"/>
</dbReference>
<keyword evidence="4" id="KW-1185">Reference proteome</keyword>
<accession>A0A4T3F1U7</accession>
<sequence length="90" mass="9691">MRDAMLQHRAGGAIPAGRMKDEFSKTMNEQKKSIGSATGEPADAEKPAKADSAKPDWADGLKQFYDSVVDEPLPDELSKLLAQLDDGDDA</sequence>
<feature type="region of interest" description="Disordered" evidence="1">
    <location>
        <begin position="1"/>
        <end position="56"/>
    </location>
</feature>
<dbReference type="AlphaFoldDB" id="A0A4T3F1U7"/>
<organism evidence="3 4">
    <name type="scientific">Alteraurantiacibacter aquimixticola</name>
    <dbReference type="NCBI Taxonomy" id="2489173"/>
    <lineage>
        <taxon>Bacteria</taxon>
        <taxon>Pseudomonadati</taxon>
        <taxon>Pseudomonadota</taxon>
        <taxon>Alphaproteobacteria</taxon>
        <taxon>Sphingomonadales</taxon>
        <taxon>Erythrobacteraceae</taxon>
        <taxon>Alteraurantiacibacter</taxon>
    </lineage>
</organism>
<reference evidence="3 4" key="1">
    <citation type="submission" date="2019-04" db="EMBL/GenBank/DDBJ databases">
        <title>Altererythrobacter aquimixticola sp. nov., isolated from sediment of junction between the ocean and a freshwater spring.</title>
        <authorList>
            <person name="Yoon J.-H."/>
        </authorList>
    </citation>
    <scope>NUCLEOTIDE SEQUENCE [LARGE SCALE GENOMIC DNA]</scope>
    <source>
        <strain evidence="3 4">SSKS-13</strain>
    </source>
</reference>
<dbReference type="OrthoDB" id="7510396at2"/>
<protein>
    <recommendedName>
        <fullName evidence="2">Anti-sigma factor NepR domain-containing protein</fullName>
    </recommendedName>
</protein>
<dbReference type="Proteomes" id="UP000309389">
    <property type="component" value="Unassembled WGS sequence"/>
</dbReference>